<name>B5IDR9_ACIB4</name>
<comment type="subunit">
    <text evidence="12">Monomer.</text>
</comment>
<dbReference type="CDD" id="cd00186">
    <property type="entry name" value="TOP1Ac"/>
    <property type="match status" value="1"/>
</dbReference>
<organism evidence="16 17">
    <name type="scientific">Aciduliprofundum boonei (strain DSM 19572 / T469)</name>
    <dbReference type="NCBI Taxonomy" id="439481"/>
    <lineage>
        <taxon>Archaea</taxon>
        <taxon>Methanobacteriati</taxon>
        <taxon>Thermoplasmatota</taxon>
        <taxon>DHVE2 group</taxon>
        <taxon>Candidatus Aciduliprofundum</taxon>
    </lineage>
</organism>
<proteinExistence type="inferred from homology"/>
<dbReference type="InterPro" id="IPR013825">
    <property type="entry name" value="Topo_IA_cen_sub2"/>
</dbReference>
<dbReference type="eggNOG" id="arCOG01305">
    <property type="taxonomic scope" value="Archaea"/>
</dbReference>
<feature type="site" description="Interaction with DNA" evidence="12">
    <location>
        <position position="53"/>
    </location>
</feature>
<dbReference type="EC" id="5.6.2.1" evidence="12"/>
<dbReference type="InterPro" id="IPR013498">
    <property type="entry name" value="Topo_IA_Znf"/>
</dbReference>
<feature type="region of interest" description="Disordered" evidence="13">
    <location>
        <begin position="347"/>
        <end position="371"/>
    </location>
</feature>
<dbReference type="GeneID" id="8827277"/>
<comment type="function">
    <text evidence="12">Releases the supercoiling and torsional tension of DNA, which is introduced during the DNA replication and transcription, by transiently cleaving and rejoining one strand of the DNA duplex. Introduces a single-strand break via transesterification at a target site in duplex DNA. The scissile phosphodiester is attacked by the catalytic tyrosine of the enzyme, resulting in the formation of a DNA-(5'-phosphotyrosyl)-enzyme intermediate and the expulsion of a 3'-OH DNA strand. The free DNA strand then undergoes passage around the unbroken strand, thus removing DNA supercoils. Finally, in the religation step, the DNA 3'-OH attacks the covalent intermediate to expel the active-site tyrosine and restore the DNA phosphodiester backbone.</text>
</comment>
<dbReference type="InterPro" id="IPR023405">
    <property type="entry name" value="Topo_IA_core_domain"/>
</dbReference>
<dbReference type="CDD" id="cd03362">
    <property type="entry name" value="TOPRIM_TopoIA_TopoIII"/>
    <property type="match status" value="1"/>
</dbReference>
<keyword evidence="4" id="KW-0479">Metal-binding</keyword>
<dbReference type="GO" id="GO:0003917">
    <property type="term" value="F:DNA topoisomerase type I (single strand cut, ATP-independent) activity"/>
    <property type="evidence" value="ECO:0007669"/>
    <property type="project" value="UniProtKB-UniRule"/>
</dbReference>
<keyword evidence="17" id="KW-1185">Reference proteome</keyword>
<dbReference type="InterPro" id="IPR028612">
    <property type="entry name" value="Topoisom_1_IA"/>
</dbReference>
<evidence type="ECO:0000256" key="6">
    <source>
        <dbReference type="ARBA" id="ARBA00022771"/>
    </source>
</evidence>
<dbReference type="NCBIfam" id="TIGR01057">
    <property type="entry name" value="topA_arch"/>
    <property type="match status" value="1"/>
</dbReference>
<dbReference type="GO" id="GO:0005694">
    <property type="term" value="C:chromosome"/>
    <property type="evidence" value="ECO:0007669"/>
    <property type="project" value="InterPro"/>
</dbReference>
<dbReference type="PROSITE" id="PS52039">
    <property type="entry name" value="TOPO_IA_2"/>
    <property type="match status" value="1"/>
</dbReference>
<evidence type="ECO:0000313" key="16">
    <source>
        <dbReference type="EMBL" id="ADD08146.1"/>
    </source>
</evidence>
<feature type="active site" description="O-(5'-phospho-DNA)-tyrosine intermediate" evidence="12">
    <location>
        <position position="311"/>
    </location>
</feature>
<comment type="catalytic activity">
    <reaction evidence="1 12">
        <text>ATP-independent breakage of single-stranded DNA, followed by passage and rejoining.</text>
        <dbReference type="EC" id="5.6.2.1"/>
    </reaction>
</comment>
<keyword evidence="10 12" id="KW-0238">DNA-binding</keyword>
<dbReference type="Proteomes" id="UP000001400">
    <property type="component" value="Chromosome"/>
</dbReference>
<evidence type="ECO:0000256" key="2">
    <source>
        <dbReference type="ARBA" id="ARBA00001946"/>
    </source>
</evidence>
<feature type="site" description="Interaction with DNA" evidence="12">
    <location>
        <position position="167"/>
    </location>
</feature>
<feature type="region of interest" description="Interaction with DNA" evidence="12">
    <location>
        <begin position="191"/>
        <end position="196"/>
    </location>
</feature>
<dbReference type="InterPro" id="IPR000380">
    <property type="entry name" value="Topo_IA"/>
</dbReference>
<feature type="site" description="Interaction with DNA" evidence="12">
    <location>
        <position position="313"/>
    </location>
</feature>
<dbReference type="FunFam" id="1.10.290.10:FF:000003">
    <property type="entry name" value="DNA topoisomerase"/>
    <property type="match status" value="1"/>
</dbReference>
<dbReference type="GO" id="GO:0006265">
    <property type="term" value="P:DNA topological change"/>
    <property type="evidence" value="ECO:0007669"/>
    <property type="project" value="UniProtKB-UniRule"/>
</dbReference>
<evidence type="ECO:0000256" key="7">
    <source>
        <dbReference type="ARBA" id="ARBA00022833"/>
    </source>
</evidence>
<evidence type="ECO:0000256" key="1">
    <source>
        <dbReference type="ARBA" id="ARBA00000213"/>
    </source>
</evidence>
<dbReference type="Gene3D" id="3.30.65.10">
    <property type="entry name" value="Bacterial Topoisomerase I, domain 1"/>
    <property type="match status" value="1"/>
</dbReference>
<feature type="site" description="Interaction with DNA" evidence="12">
    <location>
        <position position="495"/>
    </location>
</feature>
<evidence type="ECO:0000256" key="4">
    <source>
        <dbReference type="ARBA" id="ARBA00022723"/>
    </source>
</evidence>
<dbReference type="SMART" id="SM00436">
    <property type="entry name" value="TOP1Bc"/>
    <property type="match status" value="1"/>
</dbReference>
<comment type="caution">
    <text evidence="12">Lacks conserved residue(s) required for the propagation of feature annotation.</text>
</comment>
<dbReference type="GO" id="GO:0006281">
    <property type="term" value="P:DNA repair"/>
    <property type="evidence" value="ECO:0007669"/>
    <property type="project" value="TreeGrafter"/>
</dbReference>
<keyword evidence="9 12" id="KW-0799">Topoisomerase</keyword>
<dbReference type="PANTHER" id="PTHR11390">
    <property type="entry name" value="PROKARYOTIC DNA TOPOISOMERASE"/>
    <property type="match status" value="1"/>
</dbReference>
<keyword evidence="11 12" id="KW-0413">Isomerase</keyword>
<evidence type="ECO:0000259" key="14">
    <source>
        <dbReference type="PROSITE" id="PS50880"/>
    </source>
</evidence>
<dbReference type="InterPro" id="IPR006171">
    <property type="entry name" value="TOPRIM_dom"/>
</dbReference>
<accession>B5IDR9</accession>
<dbReference type="HAMAP" id="MF_00952">
    <property type="entry name" value="Topoisom_1_prok"/>
    <property type="match status" value="1"/>
</dbReference>
<evidence type="ECO:0000256" key="9">
    <source>
        <dbReference type="ARBA" id="ARBA00023029"/>
    </source>
</evidence>
<dbReference type="InterPro" id="IPR013497">
    <property type="entry name" value="Topo_IA_cen"/>
</dbReference>
<dbReference type="PROSITE" id="PS50880">
    <property type="entry name" value="TOPRIM"/>
    <property type="match status" value="1"/>
</dbReference>
<dbReference type="InterPro" id="IPR023406">
    <property type="entry name" value="Topo_IA_AS"/>
</dbReference>
<dbReference type="InterPro" id="IPR034144">
    <property type="entry name" value="TOPRIM_TopoIII"/>
</dbReference>
<dbReference type="SUPFAM" id="SSF56712">
    <property type="entry name" value="Prokaryotic type I DNA topoisomerase"/>
    <property type="match status" value="1"/>
</dbReference>
<dbReference type="NCBIfam" id="NF005555">
    <property type="entry name" value="PRK07220.1"/>
    <property type="match status" value="1"/>
</dbReference>
<dbReference type="RefSeq" id="WP_008084369.1">
    <property type="nucleotide sequence ID" value="NC_013926.1"/>
</dbReference>
<dbReference type="InterPro" id="IPR013824">
    <property type="entry name" value="Topo_IA_cen_sub1"/>
</dbReference>
<evidence type="ECO:0000256" key="8">
    <source>
        <dbReference type="ARBA" id="ARBA00022842"/>
    </source>
</evidence>
<reference evidence="16" key="1">
    <citation type="submission" date="2010-02" db="EMBL/GenBank/DDBJ databases">
        <title>Complete sequence of Aciduliprofundum boonei T469.</title>
        <authorList>
            <consortium name="US DOE Joint Genome Institute"/>
            <person name="Lucas S."/>
            <person name="Copeland A."/>
            <person name="Lapidus A."/>
            <person name="Cheng J.-F."/>
            <person name="Bruce D."/>
            <person name="Goodwin L."/>
            <person name="Pitluck S."/>
            <person name="Saunders E."/>
            <person name="Detter J.C."/>
            <person name="Han C."/>
            <person name="Tapia R."/>
            <person name="Land M."/>
            <person name="Hauser L."/>
            <person name="Kyrpides N."/>
            <person name="Mikhailova N."/>
            <person name="Flores G."/>
            <person name="Reysenbach A.-L."/>
            <person name="Woyke T."/>
        </authorList>
    </citation>
    <scope>NUCLEOTIDE SEQUENCE</scope>
    <source>
        <strain evidence="16">T469</strain>
    </source>
</reference>
<dbReference type="HOGENOM" id="CLU_002929_1_4_2"/>
<keyword evidence="6" id="KW-0863">Zinc-finger</keyword>
<protein>
    <recommendedName>
        <fullName evidence="12">DNA topoisomerase 1</fullName>
        <ecNumber evidence="12">5.6.2.1</ecNumber>
    </recommendedName>
    <alternativeName>
        <fullName evidence="12">DNA topoisomerase I</fullName>
    </alternativeName>
</protein>
<evidence type="ECO:0000256" key="10">
    <source>
        <dbReference type="ARBA" id="ARBA00023125"/>
    </source>
</evidence>
<comment type="cofactor">
    <cofactor evidence="2">
        <name>Mg(2+)</name>
        <dbReference type="ChEBI" id="CHEBI:18420"/>
    </cofactor>
</comment>
<dbReference type="OrthoDB" id="30963at2157"/>
<dbReference type="AlphaFoldDB" id="B5IDR9"/>
<dbReference type="GO" id="GO:0006310">
    <property type="term" value="P:DNA recombination"/>
    <property type="evidence" value="ECO:0007669"/>
    <property type="project" value="TreeGrafter"/>
</dbReference>
<dbReference type="EMBL" id="CP001941">
    <property type="protein sequence ID" value="ADD08146.1"/>
    <property type="molecule type" value="Genomic_DNA"/>
</dbReference>
<comment type="similarity">
    <text evidence="3 12">Belongs to the type IA topoisomerase family.</text>
</comment>
<dbReference type="STRING" id="439481.Aboo_0335"/>
<dbReference type="Pfam" id="PF01751">
    <property type="entry name" value="Toprim"/>
    <property type="match status" value="1"/>
</dbReference>
<dbReference type="Pfam" id="PF01131">
    <property type="entry name" value="Topoisom_bac"/>
    <property type="match status" value="1"/>
</dbReference>
<dbReference type="PRINTS" id="PR00417">
    <property type="entry name" value="PRTPISMRASEI"/>
</dbReference>
<feature type="domain" description="Toprim" evidence="14">
    <location>
        <begin position="2"/>
        <end position="138"/>
    </location>
</feature>
<feature type="domain" description="Topo IA-type catalytic" evidence="15">
    <location>
        <begin position="153"/>
        <end position="561"/>
    </location>
</feature>
<dbReference type="Pfam" id="PF01396">
    <property type="entry name" value="Zn_ribbon_Top1"/>
    <property type="match status" value="2"/>
</dbReference>
<evidence type="ECO:0000256" key="12">
    <source>
        <dbReference type="HAMAP-Rule" id="MF_00952"/>
    </source>
</evidence>
<dbReference type="GO" id="GO:0003677">
    <property type="term" value="F:DNA binding"/>
    <property type="evidence" value="ECO:0007669"/>
    <property type="project" value="UniProtKB-KW"/>
</dbReference>
<keyword evidence="5" id="KW-0677">Repeat</keyword>
<dbReference type="eggNOG" id="arCOG01527">
    <property type="taxonomic scope" value="Archaea"/>
</dbReference>
<evidence type="ECO:0000256" key="5">
    <source>
        <dbReference type="ARBA" id="ARBA00022737"/>
    </source>
</evidence>
<dbReference type="Gene3D" id="3.40.50.140">
    <property type="match status" value="1"/>
</dbReference>
<evidence type="ECO:0000259" key="15">
    <source>
        <dbReference type="PROSITE" id="PS52039"/>
    </source>
</evidence>
<sequence>MNILVIAEKRNAAQRIAKILSGGRYETIKKGRNAYYSFTKGKDRYFVVPLRGHILHMDYPDKFKRWSLGDLQRLVDEEPIKIIKEKGIANILRTLAKDADMLIIATDYDREGELIGVESLSITNFKGPVKRAKFSALTEREIENAFSNLVDVNYNLASAAETRQKIDLAWGASLTRFISLASSRRGKDYLSVGRVQSPTLALIVKREKEIENFVPTPYWNIKGLFFKRRNFSGMHISNPFWKEEEVMEVYEKVKDTKSAKVLDFVQEDRKIRPPIPFNTTEFLSEATKLGFSAAKAMRLAEELYMGGYISYPRTDNTVYPKTLSINSILKSLEKSKFKEEALKLQKERRRYPTRGKKESTDHPPIVPTRGANLEGDKGKIYELVVRRFMATLAQDLEYRESKVKLAVKDEIFEAKGKELVNEGWLYYYPYVRFEEEKIPILRIGDEVKVKKIEIERKETRPPARYTQSSLIREMEKLNLGTKSTRAEIIQKLFERGYVRGNPIRPTQLGKALIESLEGNNVDVIKPDMTARLEMDMDEIEKGSKAPEFVVKESREMLKKILSSLEENRSTVGSNIKSSMRREIGECPDGGKLIYLERKRLVVCENDGETKYYNLPKTGHIEFLDKKCPICGLPLIKIIRRGQSPEIRCLNSKCEYNRKKDIVGKCPKCGGDLVIRQSKNGKRFIGCSNYPKCDVTYSLPQRGKIIPTGEVCPYCGAPLLILRKKGKKDWKFCPNIKCEYNRRNKDEK</sequence>
<dbReference type="InterPro" id="IPR003601">
    <property type="entry name" value="Topo_IA_2"/>
</dbReference>
<dbReference type="PANTHER" id="PTHR11390:SF26">
    <property type="entry name" value="DNA TOPOISOMERASE 1"/>
    <property type="match status" value="1"/>
</dbReference>
<keyword evidence="7" id="KW-0862">Zinc</keyword>
<dbReference type="Gene3D" id="2.70.20.10">
    <property type="entry name" value="Topoisomerase I, domain 3"/>
    <property type="match status" value="1"/>
</dbReference>
<keyword evidence="8" id="KW-0460">Magnesium</keyword>
<dbReference type="Gene3D" id="1.10.290.10">
    <property type="entry name" value="Topoisomerase I, domain 4"/>
    <property type="match status" value="1"/>
</dbReference>
<dbReference type="KEGG" id="abi:Aboo_0335"/>
<evidence type="ECO:0000313" key="17">
    <source>
        <dbReference type="Proteomes" id="UP000001400"/>
    </source>
</evidence>
<dbReference type="SMART" id="SM00493">
    <property type="entry name" value="TOPRIM"/>
    <property type="match status" value="1"/>
</dbReference>
<gene>
    <name evidence="12" type="primary">topA</name>
    <name evidence="16" type="ordered locus">Aboo_0335</name>
</gene>
<dbReference type="GO" id="GO:0008270">
    <property type="term" value="F:zinc ion binding"/>
    <property type="evidence" value="ECO:0007669"/>
    <property type="project" value="UniProtKB-KW"/>
</dbReference>
<dbReference type="Gene3D" id="1.10.460.10">
    <property type="entry name" value="Topoisomerase I, domain 2"/>
    <property type="match status" value="1"/>
</dbReference>
<dbReference type="InterPro" id="IPR003602">
    <property type="entry name" value="Topo_IA_DNA-bd_dom"/>
</dbReference>
<dbReference type="SMART" id="SM00437">
    <property type="entry name" value="TOP1Ac"/>
    <property type="match status" value="1"/>
</dbReference>
<feature type="site" description="Interaction with DNA" evidence="12">
    <location>
        <position position="163"/>
    </location>
</feature>
<dbReference type="InterPro" id="IPR013826">
    <property type="entry name" value="Topo_IA_cen_sub3"/>
</dbReference>
<evidence type="ECO:0000256" key="13">
    <source>
        <dbReference type="SAM" id="MobiDB-lite"/>
    </source>
</evidence>
<evidence type="ECO:0000256" key="11">
    <source>
        <dbReference type="ARBA" id="ARBA00023235"/>
    </source>
</evidence>
<dbReference type="PROSITE" id="PS00396">
    <property type="entry name" value="TOPO_IA_1"/>
    <property type="match status" value="1"/>
</dbReference>
<dbReference type="InterPro" id="IPR005739">
    <property type="entry name" value="TopoI_arch"/>
</dbReference>
<evidence type="ECO:0000256" key="3">
    <source>
        <dbReference type="ARBA" id="ARBA00009446"/>
    </source>
</evidence>